<reference evidence="9" key="5">
    <citation type="submission" date="2018-02" db="EMBL/GenBank/DDBJ databases">
        <authorList>
            <person name="Cohen D.B."/>
            <person name="Kent A.D."/>
        </authorList>
    </citation>
    <scope>NUCLEOTIDE SEQUENCE</scope>
    <source>
        <strain evidence="9">04-OD7</strain>
    </source>
</reference>
<reference evidence="7 12" key="2">
    <citation type="submission" date="2014-07" db="EMBL/GenBank/DDBJ databases">
        <authorList>
            <person name="Zhang J.E."/>
            <person name="Yang H."/>
            <person name="Guo J."/>
            <person name="Deng Z."/>
            <person name="Luo H."/>
            <person name="Luo M."/>
            <person name="Zhao B."/>
        </authorList>
    </citation>
    <scope>NUCLEOTIDE SEQUENCE [LARGE SCALE GENOMIC DNA]</scope>
    <source>
        <strain evidence="7 12">1CP</strain>
    </source>
</reference>
<accession>A0A076EXC5</accession>
<evidence type="ECO:0000256" key="4">
    <source>
        <dbReference type="SAM" id="SignalP"/>
    </source>
</evidence>
<feature type="signal peptide" evidence="4">
    <location>
        <begin position="1"/>
        <end position="23"/>
    </location>
</feature>
<evidence type="ECO:0000256" key="3">
    <source>
        <dbReference type="SAM" id="MobiDB-lite"/>
    </source>
</evidence>
<gene>
    <name evidence="9" type="ORF">C5613_06730</name>
    <name evidence="6" type="ORF">EP51_37600</name>
    <name evidence="8" type="ORF">O4328_23220</name>
    <name evidence="10" type="ORF">Q5707_24870</name>
    <name evidence="7" type="ORF">R1CP_23115</name>
</gene>
<dbReference type="PATRIC" id="fig|37919.13.peg.4877"/>
<dbReference type="EMBL" id="CP008947">
    <property type="protein sequence ID" value="AII10058.1"/>
    <property type="molecule type" value="Genomic_DNA"/>
</dbReference>
<reference evidence="8" key="6">
    <citation type="submission" date="2022-12" db="EMBL/GenBank/DDBJ databases">
        <authorList>
            <person name="Krivoruchko A.V."/>
            <person name="Elkin A."/>
        </authorList>
    </citation>
    <scope>NUCLEOTIDE SEQUENCE</scope>
    <source>
        <strain evidence="8">IEGM 249</strain>
    </source>
</reference>
<evidence type="ECO:0000313" key="7">
    <source>
        <dbReference type="EMBL" id="ANS29291.1"/>
    </source>
</evidence>
<comment type="similarity">
    <text evidence="2">Belongs to the MTB12 family.</text>
</comment>
<evidence type="ECO:0000313" key="10">
    <source>
        <dbReference type="EMBL" id="WLF45127.1"/>
    </source>
</evidence>
<dbReference type="EMBL" id="PUIO01000006">
    <property type="protein sequence ID" value="PQP25628.1"/>
    <property type="molecule type" value="Genomic_DNA"/>
</dbReference>
<dbReference type="Proteomes" id="UP001066327">
    <property type="component" value="Unassembled WGS sequence"/>
</dbReference>
<dbReference type="PROSITE" id="PS51257">
    <property type="entry name" value="PROKAR_LIPOPROTEIN"/>
    <property type="match status" value="1"/>
</dbReference>
<sequence>MKLRKITVAGVAIAAALTMSACGSDESDTATKTTTTTSAAAETSEAIEVPTAADLNALLVQGLDPATPLEVKSAMVEGSEQDPELINQVAAAAKANNAEVTVLDPVIDNGDGTASGQLQLTVNGQVQQGGVPAIFVPGENGTWKLSKITACQIVSLAQLTSPACPA</sequence>
<reference evidence="13" key="4">
    <citation type="submission" date="2018-02" db="EMBL/GenBank/DDBJ databases">
        <title>Draft genome sequencing of Rhodococcus opacus KU647198.</title>
        <authorList>
            <person name="Zheng B.-X."/>
        </authorList>
    </citation>
    <scope>NUCLEOTIDE SEQUENCE [LARGE SCALE GENOMIC DNA]</scope>
    <source>
        <strain evidence="13">04-OD7</strain>
    </source>
</reference>
<feature type="compositionally biased region" description="Low complexity" evidence="3">
    <location>
        <begin position="30"/>
        <end position="43"/>
    </location>
</feature>
<dbReference type="EMBL" id="JAPWIS010000012">
    <property type="protein sequence ID" value="MCZ4586559.1"/>
    <property type="molecule type" value="Genomic_DNA"/>
</dbReference>
<reference evidence="9" key="3">
    <citation type="journal article" date="2018" name="Genome Announc.">
        <title>Draft Genome Sequence of Rhodococcus opacus Strain 04-OD7, Which Can Mobilize Phosphate.</title>
        <authorList>
            <person name="Zheng B.X."/>
            <person name="Zhang H.K."/>
            <person name="Ding K."/>
        </authorList>
    </citation>
    <scope>NUCLEOTIDE SEQUENCE</scope>
    <source>
        <strain evidence="9">04-OD7</strain>
    </source>
</reference>
<dbReference type="InterPro" id="IPR058644">
    <property type="entry name" value="Mtb12-like_C"/>
</dbReference>
<feature type="region of interest" description="Disordered" evidence="3">
    <location>
        <begin position="24"/>
        <end position="43"/>
    </location>
</feature>
<evidence type="ECO:0000313" key="14">
    <source>
        <dbReference type="Proteomes" id="UP001066327"/>
    </source>
</evidence>
<dbReference type="RefSeq" id="WP_005247603.1">
    <property type="nucleotide sequence ID" value="NZ_CAJUXZ010000001.1"/>
</dbReference>
<keyword evidence="14" id="KW-1185">Reference proteome</keyword>
<dbReference type="AlphaFoldDB" id="A0A076EXC5"/>
<dbReference type="Proteomes" id="UP000186108">
    <property type="component" value="Chromosome"/>
</dbReference>
<evidence type="ECO:0000256" key="1">
    <source>
        <dbReference type="ARBA" id="ARBA00022729"/>
    </source>
</evidence>
<protein>
    <recommendedName>
        <fullName evidence="5">Low molecular weight antigen MTB12-like C-terminal domain-containing protein</fullName>
    </recommendedName>
</protein>
<reference evidence="10" key="7">
    <citation type="submission" date="2023-07" db="EMBL/GenBank/DDBJ databases">
        <title>Genomic analysis of Rhodococcus opacus VOC-14 with glycol ethers degradation activity.</title>
        <authorList>
            <person name="Narkevich D.A."/>
            <person name="Hlushen A.M."/>
            <person name="Akhremchuk A.E."/>
            <person name="Sikolenko M.A."/>
            <person name="Valentovich L.N."/>
        </authorList>
    </citation>
    <scope>NUCLEOTIDE SEQUENCE</scope>
    <source>
        <strain evidence="10">VOC-14</strain>
    </source>
</reference>
<feature type="chain" id="PRO_5044539707" description="Low molecular weight antigen MTB12-like C-terminal domain-containing protein" evidence="4">
    <location>
        <begin position="24"/>
        <end position="166"/>
    </location>
</feature>
<dbReference type="Proteomes" id="UP000028488">
    <property type="component" value="Chromosome"/>
</dbReference>
<dbReference type="Proteomes" id="UP000239290">
    <property type="component" value="Unassembled WGS sequence"/>
</dbReference>
<dbReference type="Proteomes" id="UP001231166">
    <property type="component" value="Chromosome"/>
</dbReference>
<keyword evidence="1 4" id="KW-0732">Signal</keyword>
<dbReference type="EMBL" id="CP009111">
    <property type="protein sequence ID" value="ANS29291.1"/>
    <property type="molecule type" value="Genomic_DNA"/>
</dbReference>
<evidence type="ECO:0000313" key="6">
    <source>
        <dbReference type="EMBL" id="AII10058.1"/>
    </source>
</evidence>
<evidence type="ECO:0000313" key="9">
    <source>
        <dbReference type="EMBL" id="PQP25628.1"/>
    </source>
</evidence>
<name>A0A076EXC5_RHOOP</name>
<proteinExistence type="inferred from homology"/>
<evidence type="ECO:0000313" key="13">
    <source>
        <dbReference type="Proteomes" id="UP000239290"/>
    </source>
</evidence>
<evidence type="ECO:0000256" key="2">
    <source>
        <dbReference type="ARBA" id="ARBA00093774"/>
    </source>
</evidence>
<evidence type="ECO:0000259" key="5">
    <source>
        <dbReference type="Pfam" id="PF26580"/>
    </source>
</evidence>
<organism evidence="6 11">
    <name type="scientific">Rhodococcus opacus</name>
    <name type="common">Nocardia opaca</name>
    <dbReference type="NCBI Taxonomy" id="37919"/>
    <lineage>
        <taxon>Bacteria</taxon>
        <taxon>Bacillati</taxon>
        <taxon>Actinomycetota</taxon>
        <taxon>Actinomycetes</taxon>
        <taxon>Mycobacteriales</taxon>
        <taxon>Nocardiaceae</taxon>
        <taxon>Rhodococcus</taxon>
    </lineage>
</organism>
<evidence type="ECO:0000313" key="12">
    <source>
        <dbReference type="Proteomes" id="UP000186108"/>
    </source>
</evidence>
<dbReference type="EMBL" id="CP130953">
    <property type="protein sequence ID" value="WLF45127.1"/>
    <property type="molecule type" value="Genomic_DNA"/>
</dbReference>
<dbReference type="GeneID" id="69892736"/>
<dbReference type="eggNOG" id="ENOG50302HD">
    <property type="taxonomic scope" value="Bacteria"/>
</dbReference>
<dbReference type="Pfam" id="PF26580">
    <property type="entry name" value="Mtb12_C"/>
    <property type="match status" value="1"/>
</dbReference>
<evidence type="ECO:0000313" key="11">
    <source>
        <dbReference type="Proteomes" id="UP000028488"/>
    </source>
</evidence>
<reference evidence="6 11" key="1">
    <citation type="submission" date="2014-07" db="EMBL/GenBank/DDBJ databases">
        <title>Genome Sequence of Rhodococcus opacus Strain R7, a Biodegrader of Mono- and Polycyclic Aromatic Hydrocarbons.</title>
        <authorList>
            <person name="Di Gennaro P."/>
            <person name="Zampolli J."/>
            <person name="Presti I."/>
            <person name="Cappelletti M."/>
            <person name="D'Ursi P."/>
            <person name="Orro A."/>
            <person name="Mezzelani A."/>
            <person name="Milanesi L."/>
        </authorList>
    </citation>
    <scope>NUCLEOTIDE SEQUENCE [LARGE SCALE GENOMIC DNA]</scope>
    <source>
        <strain evidence="6 11">R7</strain>
    </source>
</reference>
<feature type="domain" description="Low molecular weight antigen MTB12-like C-terminal" evidence="5">
    <location>
        <begin position="49"/>
        <end position="161"/>
    </location>
</feature>
<evidence type="ECO:0000313" key="8">
    <source>
        <dbReference type="EMBL" id="MCZ4586559.1"/>
    </source>
</evidence>